<dbReference type="RefSeq" id="XP_016611859.1">
    <property type="nucleotide sequence ID" value="XM_016749601.1"/>
</dbReference>
<dbReference type="AlphaFoldDB" id="A0A0L0HSD8"/>
<dbReference type="PANTHER" id="PTHR19848:SF8">
    <property type="entry name" value="F-BOX AND WD REPEAT DOMAIN CONTAINING 7"/>
    <property type="match status" value="1"/>
</dbReference>
<dbReference type="STRING" id="645134.A0A0L0HSD8"/>
<dbReference type="PROSITE" id="PS50294">
    <property type="entry name" value="WD_REPEATS_REGION"/>
    <property type="match status" value="1"/>
</dbReference>
<keyword evidence="2" id="KW-0677">Repeat</keyword>
<evidence type="ECO:0000313" key="7">
    <source>
        <dbReference type="Proteomes" id="UP000053201"/>
    </source>
</evidence>
<keyword evidence="1 3" id="KW-0853">WD repeat</keyword>
<dbReference type="PROSITE" id="PS50082">
    <property type="entry name" value="WD_REPEATS_2"/>
    <property type="match status" value="1"/>
</dbReference>
<name>A0A0L0HSD8_SPIPD</name>
<evidence type="ECO:0000256" key="1">
    <source>
        <dbReference type="ARBA" id="ARBA00022574"/>
    </source>
</evidence>
<dbReference type="GeneID" id="27684952"/>
<dbReference type="OMA" id="WDRRQPN"/>
<dbReference type="InterPro" id="IPR036322">
    <property type="entry name" value="WD40_repeat_dom_sf"/>
</dbReference>
<accession>A0A0L0HSD8</accession>
<feature type="domain" description="Transcription factor spt8 beta-propeller" evidence="5">
    <location>
        <begin position="303"/>
        <end position="412"/>
    </location>
</feature>
<dbReference type="VEuPathDB" id="FungiDB:SPPG_01276"/>
<evidence type="ECO:0000256" key="2">
    <source>
        <dbReference type="ARBA" id="ARBA00022737"/>
    </source>
</evidence>
<feature type="repeat" description="WD" evidence="3">
    <location>
        <begin position="219"/>
        <end position="260"/>
    </location>
</feature>
<evidence type="ECO:0000256" key="3">
    <source>
        <dbReference type="PROSITE-ProRule" id="PRU00221"/>
    </source>
</evidence>
<proteinExistence type="predicted"/>
<reference evidence="6 7" key="1">
    <citation type="submission" date="2009-08" db="EMBL/GenBank/DDBJ databases">
        <title>The Genome Sequence of Spizellomyces punctatus strain DAOM BR117.</title>
        <authorList>
            <consortium name="The Broad Institute Genome Sequencing Platform"/>
            <person name="Russ C."/>
            <person name="Cuomo C."/>
            <person name="Shea T."/>
            <person name="Young S.K."/>
            <person name="Zeng Q."/>
            <person name="Koehrsen M."/>
            <person name="Haas B."/>
            <person name="Borodovsky M."/>
            <person name="Guigo R."/>
            <person name="Alvarado L."/>
            <person name="Berlin A."/>
            <person name="Bochicchio J."/>
            <person name="Borenstein D."/>
            <person name="Chapman S."/>
            <person name="Chen Z."/>
            <person name="Engels R."/>
            <person name="Freedman E."/>
            <person name="Gellesch M."/>
            <person name="Goldberg J."/>
            <person name="Griggs A."/>
            <person name="Gujja S."/>
            <person name="Heiman D."/>
            <person name="Hepburn T."/>
            <person name="Howarth C."/>
            <person name="Jen D."/>
            <person name="Larson L."/>
            <person name="Lewis B."/>
            <person name="Mehta T."/>
            <person name="Park D."/>
            <person name="Pearson M."/>
            <person name="Roberts A."/>
            <person name="Saif S."/>
            <person name="Shenoy N."/>
            <person name="Sisk P."/>
            <person name="Stolte C."/>
            <person name="Sykes S."/>
            <person name="Thomson T."/>
            <person name="Walk T."/>
            <person name="White J."/>
            <person name="Yandava C."/>
            <person name="Burger G."/>
            <person name="Gray M.W."/>
            <person name="Holland P.W.H."/>
            <person name="King N."/>
            <person name="Lang F.B.F."/>
            <person name="Roger A.J."/>
            <person name="Ruiz-Trillo I."/>
            <person name="Lander E."/>
            <person name="Nusbaum C."/>
        </authorList>
    </citation>
    <scope>NUCLEOTIDE SEQUENCE [LARGE SCALE GENOMIC DNA]</scope>
    <source>
        <strain evidence="6 7">DAOM BR117</strain>
    </source>
</reference>
<dbReference type="InterPro" id="IPR057544">
    <property type="entry name" value="Beta-prop_SPT8"/>
</dbReference>
<dbReference type="OrthoDB" id="10260946at2759"/>
<sequence>MWQPPPSDEELFGSDVDAEGSEDGEYEVEDDDQADGQEPPLSASVEESMEVEEEVLVNGEYDSGEINVQEHVGECAGYEIDPFASLVHPASVNCMAATRNMRWLFTGGDDGFIRKFDFAATVRGEQLLTQTQRHGLVDSIEKAGVLVSAWENEEFPSTYTADGLPALDPDNPPPLAADWSPVYSIDVHSEAHWCLTGCKSGNINLWSIRHDEGHCQHILRGHNNAVSVLRITPGERGVISGSWDRTLLRWDLNTGEIIRSFQGVTSQVTSVSFSPSPASCYPDLINTEVVNGMDALMAPSAAEDSLLMATSYDGAVLLFDQRHPSGIGRKLVASMSGAPPWTVSATWSADGRRIYCGRRNATVDEFDVAEGRLIRTIRLPRDSGPVSYVSAMPNNRHLLCASQDIIRLWDLDLTTDSQTQRDLPAPVQSVTDGPETGQSSTSSSPPASAISTPKLPTAGLTLFLDEEMGTDSVLGASLSGGMDSDTALAPATGGMLGMSEEPEKAEVNGKGGFQEEDFDTAPVVPFTIVPGHNSGVVSSILIDPAKRYMISASGTRGWDGVASNLCLVYYVKPTLRAEE</sequence>
<dbReference type="InParanoid" id="A0A0L0HSD8"/>
<dbReference type="Gene3D" id="2.130.10.10">
    <property type="entry name" value="YVTN repeat-like/Quinoprotein amine dehydrogenase"/>
    <property type="match status" value="2"/>
</dbReference>
<feature type="compositionally biased region" description="Acidic residues" evidence="4">
    <location>
        <begin position="7"/>
        <end position="35"/>
    </location>
</feature>
<gene>
    <name evidence="6" type="ORF">SPPG_01276</name>
</gene>
<keyword evidence="7" id="KW-1185">Reference proteome</keyword>
<dbReference type="FunCoup" id="A0A0L0HSD8">
    <property type="interactions" value="36"/>
</dbReference>
<dbReference type="InterPro" id="IPR001680">
    <property type="entry name" value="WD40_rpt"/>
</dbReference>
<dbReference type="Pfam" id="PF23798">
    <property type="entry name" value="Beta-prop_SPT8"/>
    <property type="match status" value="3"/>
</dbReference>
<feature type="region of interest" description="Disordered" evidence="4">
    <location>
        <begin position="419"/>
        <end position="453"/>
    </location>
</feature>
<organism evidence="6 7">
    <name type="scientific">Spizellomyces punctatus (strain DAOM BR117)</name>
    <dbReference type="NCBI Taxonomy" id="645134"/>
    <lineage>
        <taxon>Eukaryota</taxon>
        <taxon>Fungi</taxon>
        <taxon>Fungi incertae sedis</taxon>
        <taxon>Chytridiomycota</taxon>
        <taxon>Chytridiomycota incertae sedis</taxon>
        <taxon>Chytridiomycetes</taxon>
        <taxon>Spizellomycetales</taxon>
        <taxon>Spizellomycetaceae</taxon>
        <taxon>Spizellomyces</taxon>
    </lineage>
</organism>
<dbReference type="EMBL" id="KQ257451">
    <property type="protein sequence ID" value="KND03820.1"/>
    <property type="molecule type" value="Genomic_DNA"/>
</dbReference>
<dbReference type="InterPro" id="IPR015943">
    <property type="entry name" value="WD40/YVTN_repeat-like_dom_sf"/>
</dbReference>
<dbReference type="PANTHER" id="PTHR19848">
    <property type="entry name" value="WD40 REPEAT PROTEIN"/>
    <property type="match status" value="1"/>
</dbReference>
<dbReference type="Proteomes" id="UP000053201">
    <property type="component" value="Unassembled WGS sequence"/>
</dbReference>
<feature type="domain" description="Transcription factor spt8 beta-propeller" evidence="5">
    <location>
        <begin position="78"/>
        <end position="276"/>
    </location>
</feature>
<protein>
    <recommendedName>
        <fullName evidence="5">Transcription factor spt8 beta-propeller domain-containing protein</fullName>
    </recommendedName>
</protein>
<dbReference type="SUPFAM" id="SSF50978">
    <property type="entry name" value="WD40 repeat-like"/>
    <property type="match status" value="1"/>
</dbReference>
<feature type="domain" description="Transcription factor spt8 beta-propeller" evidence="5">
    <location>
        <begin position="518"/>
        <end position="571"/>
    </location>
</feature>
<feature type="region of interest" description="Disordered" evidence="4">
    <location>
        <begin position="1"/>
        <end position="48"/>
    </location>
</feature>
<feature type="compositionally biased region" description="Low complexity" evidence="4">
    <location>
        <begin position="439"/>
        <end position="453"/>
    </location>
</feature>
<evidence type="ECO:0000313" key="6">
    <source>
        <dbReference type="EMBL" id="KND03820.1"/>
    </source>
</evidence>
<dbReference type="SMART" id="SM00320">
    <property type="entry name" value="WD40"/>
    <property type="match status" value="7"/>
</dbReference>
<evidence type="ECO:0000259" key="5">
    <source>
        <dbReference type="Pfam" id="PF23798"/>
    </source>
</evidence>
<evidence type="ECO:0000256" key="4">
    <source>
        <dbReference type="SAM" id="MobiDB-lite"/>
    </source>
</evidence>
<dbReference type="eggNOG" id="ENOG502QS8F">
    <property type="taxonomic scope" value="Eukaryota"/>
</dbReference>